<dbReference type="InterPro" id="IPR001638">
    <property type="entry name" value="Solute-binding_3/MltF_N"/>
</dbReference>
<comment type="caution">
    <text evidence="5">The sequence shown here is derived from an EMBL/GenBank/DDBJ whole genome shotgun (WGS) entry which is preliminary data.</text>
</comment>
<organism evidence="5">
    <name type="scientific">bioreactor metagenome</name>
    <dbReference type="NCBI Taxonomy" id="1076179"/>
    <lineage>
        <taxon>unclassified sequences</taxon>
        <taxon>metagenomes</taxon>
        <taxon>ecological metagenomes</taxon>
    </lineage>
</organism>
<evidence type="ECO:0000259" key="4">
    <source>
        <dbReference type="PROSITE" id="PS50109"/>
    </source>
</evidence>
<reference evidence="5" key="1">
    <citation type="submission" date="2019-08" db="EMBL/GenBank/DDBJ databases">
        <authorList>
            <person name="Kucharzyk K."/>
            <person name="Murdoch R.W."/>
            <person name="Higgins S."/>
            <person name="Loffler F."/>
        </authorList>
    </citation>
    <scope>NUCLEOTIDE SEQUENCE</scope>
</reference>
<evidence type="ECO:0000256" key="2">
    <source>
        <dbReference type="ARBA" id="ARBA00022729"/>
    </source>
</evidence>
<keyword evidence="3" id="KW-0812">Transmembrane</keyword>
<dbReference type="EC" id="2.7.-.-" evidence="5"/>
<dbReference type="PRINTS" id="PR00344">
    <property type="entry name" value="BCTRLSENSOR"/>
</dbReference>
<accession>A0A644XLG8</accession>
<dbReference type="AlphaFoldDB" id="A0A644XLG8"/>
<dbReference type="InterPro" id="IPR036890">
    <property type="entry name" value="HATPase_C_sf"/>
</dbReference>
<dbReference type="CDD" id="cd13704">
    <property type="entry name" value="PBP2_HisK"/>
    <property type="match status" value="1"/>
</dbReference>
<dbReference type="PROSITE" id="PS50109">
    <property type="entry name" value="HIS_KIN"/>
    <property type="match status" value="1"/>
</dbReference>
<dbReference type="InterPro" id="IPR004358">
    <property type="entry name" value="Sig_transdc_His_kin-like_C"/>
</dbReference>
<dbReference type="SMART" id="SM00062">
    <property type="entry name" value="PBPb"/>
    <property type="match status" value="1"/>
</dbReference>
<proteinExistence type="predicted"/>
<dbReference type="InterPro" id="IPR003594">
    <property type="entry name" value="HATPase_dom"/>
</dbReference>
<dbReference type="Gene3D" id="3.40.190.10">
    <property type="entry name" value="Periplasmic binding protein-like II"/>
    <property type="match status" value="2"/>
</dbReference>
<feature type="domain" description="Histidine kinase" evidence="4">
    <location>
        <begin position="317"/>
        <end position="522"/>
    </location>
</feature>
<dbReference type="PANTHER" id="PTHR35936:SF19">
    <property type="entry name" value="AMINO-ACID-BINDING PROTEIN YXEM-RELATED"/>
    <property type="match status" value="1"/>
</dbReference>
<evidence type="ECO:0000256" key="3">
    <source>
        <dbReference type="SAM" id="Phobius"/>
    </source>
</evidence>
<keyword evidence="1" id="KW-0597">Phosphoprotein</keyword>
<name>A0A644XLG8_9ZZZZ</name>
<dbReference type="PANTHER" id="PTHR35936">
    <property type="entry name" value="MEMBRANE-BOUND LYTIC MUREIN TRANSGLYCOSYLASE F"/>
    <property type="match status" value="1"/>
</dbReference>
<evidence type="ECO:0000313" key="5">
    <source>
        <dbReference type="EMBL" id="MPM17046.1"/>
    </source>
</evidence>
<dbReference type="Pfam" id="PF02518">
    <property type="entry name" value="HATPase_c"/>
    <property type="match status" value="1"/>
</dbReference>
<sequence length="526" mass="58678">MSEIKRLLGILVSLLILSVLTLPVAAETLRVAGDENFPPYEFVDSDGIFKGFNVDLMKAIGLFTDLEFEFLPMPWEEAYASIEAGQADIIQGMKVSEARKLRFAFSTTSVQNTDSIYICSDTKGIKTFSDLAGKRVGVDYGDVRNAFLDTLENVSAISYQNPEKALLSLHRGDVDAMIGNTLVISYFSTRNNIFDEVTVVGKAFNKQNYAIAVAVDSTELLARLNKGIEAVQESGIYDQIYRKWFGVPVSSPTQNIGFVVAVAAGSILVIMSISYIYHRINWRLKAIIAEETAKEKAAMDKLREYDKLQFMDRIISSIAHEIRNPLTSIRFYAEQIPEKISDRKFMMAVAEDIPPEIERIDALIKEFIEYTVPRTPFQEAIFLKAALEQVLTFLHVQMRDIQVDMTVPPDLFILFDRNHLRQILLNILINSIDALEGVGDPRIIIHAAADGGMVVIEFFDNGGGADEERLPYLFDPFYTTKQSGNGLGLFIVRQMAEENGGCVSACNQAGGMMIRLSVLRQTPATP</sequence>
<dbReference type="Pfam" id="PF00497">
    <property type="entry name" value="SBP_bac_3"/>
    <property type="match status" value="1"/>
</dbReference>
<dbReference type="InterPro" id="IPR036097">
    <property type="entry name" value="HisK_dim/P_sf"/>
</dbReference>
<dbReference type="Gene3D" id="1.10.287.130">
    <property type="match status" value="1"/>
</dbReference>
<gene>
    <name evidence="5" type="primary">sasA_176</name>
    <name evidence="5" type="ORF">SDC9_63429</name>
</gene>
<dbReference type="Gene3D" id="3.30.565.10">
    <property type="entry name" value="Histidine kinase-like ATPase, C-terminal domain"/>
    <property type="match status" value="1"/>
</dbReference>
<evidence type="ECO:0000256" key="1">
    <source>
        <dbReference type="ARBA" id="ARBA00022553"/>
    </source>
</evidence>
<keyword evidence="5" id="KW-0808">Transferase</keyword>
<dbReference type="SUPFAM" id="SSF47384">
    <property type="entry name" value="Homodimeric domain of signal transducing histidine kinase"/>
    <property type="match status" value="1"/>
</dbReference>
<dbReference type="SUPFAM" id="SSF53850">
    <property type="entry name" value="Periplasmic binding protein-like II"/>
    <property type="match status" value="1"/>
</dbReference>
<keyword evidence="5" id="KW-0418">Kinase</keyword>
<dbReference type="SMART" id="SM00388">
    <property type="entry name" value="HisKA"/>
    <property type="match status" value="1"/>
</dbReference>
<protein>
    <submittedName>
        <fullName evidence="5">Adaptive-response sensory-kinase SasA</fullName>
        <ecNumber evidence="5">2.7.-.-</ecNumber>
    </submittedName>
</protein>
<dbReference type="InterPro" id="IPR003661">
    <property type="entry name" value="HisK_dim/P_dom"/>
</dbReference>
<dbReference type="SMART" id="SM00387">
    <property type="entry name" value="HATPase_c"/>
    <property type="match status" value="1"/>
</dbReference>
<feature type="transmembrane region" description="Helical" evidence="3">
    <location>
        <begin position="256"/>
        <end position="277"/>
    </location>
</feature>
<dbReference type="Pfam" id="PF00512">
    <property type="entry name" value="HisKA"/>
    <property type="match status" value="1"/>
</dbReference>
<dbReference type="CDD" id="cd00082">
    <property type="entry name" value="HisKA"/>
    <property type="match status" value="1"/>
</dbReference>
<dbReference type="GO" id="GO:0000155">
    <property type="term" value="F:phosphorelay sensor kinase activity"/>
    <property type="evidence" value="ECO:0007669"/>
    <property type="project" value="InterPro"/>
</dbReference>
<keyword evidence="3" id="KW-0472">Membrane</keyword>
<dbReference type="EMBL" id="VSSQ01002721">
    <property type="protein sequence ID" value="MPM17046.1"/>
    <property type="molecule type" value="Genomic_DNA"/>
</dbReference>
<dbReference type="SUPFAM" id="SSF55874">
    <property type="entry name" value="ATPase domain of HSP90 chaperone/DNA topoisomerase II/histidine kinase"/>
    <property type="match status" value="1"/>
</dbReference>
<keyword evidence="3" id="KW-1133">Transmembrane helix</keyword>
<dbReference type="InterPro" id="IPR005467">
    <property type="entry name" value="His_kinase_dom"/>
</dbReference>
<keyword evidence="2" id="KW-0732">Signal</keyword>
<dbReference type="CDD" id="cd00075">
    <property type="entry name" value="HATPase"/>
    <property type="match status" value="1"/>
</dbReference>